<dbReference type="InterPro" id="IPR025314">
    <property type="entry name" value="DUF4219"/>
</dbReference>
<evidence type="ECO:0000256" key="1">
    <source>
        <dbReference type="PROSITE-ProRule" id="PRU00047"/>
    </source>
</evidence>
<keyword evidence="1" id="KW-0863">Zinc-finger</keyword>
<keyword evidence="1" id="KW-0862">Zinc</keyword>
<dbReference type="SMART" id="SM00343">
    <property type="entry name" value="ZnF_C2HC"/>
    <property type="match status" value="1"/>
</dbReference>
<dbReference type="PANTHER" id="PTHR34222">
    <property type="entry name" value="GAG_PRE-INTEGRS DOMAIN-CONTAINING PROTEIN"/>
    <property type="match status" value="1"/>
</dbReference>
<gene>
    <name evidence="4" type="ORF">CKAN_02748400</name>
</gene>
<feature type="region of interest" description="Disordered" evidence="2">
    <location>
        <begin position="793"/>
        <end position="841"/>
    </location>
</feature>
<dbReference type="AlphaFoldDB" id="A0A3S3N8Q7"/>
<dbReference type="Gene3D" id="4.10.60.10">
    <property type="entry name" value="Zinc finger, CCHC-type"/>
    <property type="match status" value="1"/>
</dbReference>
<dbReference type="InterPro" id="IPR005162">
    <property type="entry name" value="Retrotrans_gag_dom"/>
</dbReference>
<evidence type="ECO:0000259" key="3">
    <source>
        <dbReference type="PROSITE" id="PS50158"/>
    </source>
</evidence>
<keyword evidence="5" id="KW-1185">Reference proteome</keyword>
<feature type="region of interest" description="Disordered" evidence="2">
    <location>
        <begin position="247"/>
        <end position="274"/>
    </location>
</feature>
<evidence type="ECO:0000256" key="2">
    <source>
        <dbReference type="SAM" id="MobiDB-lite"/>
    </source>
</evidence>
<feature type="compositionally biased region" description="Basic and acidic residues" evidence="2">
    <location>
        <begin position="793"/>
        <end position="804"/>
    </location>
</feature>
<dbReference type="Pfam" id="PF22936">
    <property type="entry name" value="Pol_BBD"/>
    <property type="match status" value="1"/>
</dbReference>
<dbReference type="GO" id="GO:0003676">
    <property type="term" value="F:nucleic acid binding"/>
    <property type="evidence" value="ECO:0007669"/>
    <property type="project" value="InterPro"/>
</dbReference>
<feature type="compositionally biased region" description="Acidic residues" evidence="2">
    <location>
        <begin position="821"/>
        <end position="830"/>
    </location>
</feature>
<feature type="region of interest" description="Disordered" evidence="2">
    <location>
        <begin position="440"/>
        <end position="463"/>
    </location>
</feature>
<organism evidence="4 5">
    <name type="scientific">Cinnamomum micranthum f. kanehirae</name>
    <dbReference type="NCBI Taxonomy" id="337451"/>
    <lineage>
        <taxon>Eukaryota</taxon>
        <taxon>Viridiplantae</taxon>
        <taxon>Streptophyta</taxon>
        <taxon>Embryophyta</taxon>
        <taxon>Tracheophyta</taxon>
        <taxon>Spermatophyta</taxon>
        <taxon>Magnoliopsida</taxon>
        <taxon>Magnoliidae</taxon>
        <taxon>Laurales</taxon>
        <taxon>Lauraceae</taxon>
        <taxon>Cinnamomum</taxon>
    </lineage>
</organism>
<dbReference type="Proteomes" id="UP000283530">
    <property type="component" value="Unassembled WGS sequence"/>
</dbReference>
<evidence type="ECO:0000313" key="4">
    <source>
        <dbReference type="EMBL" id="RWR97999.1"/>
    </source>
</evidence>
<dbReference type="Pfam" id="PF13961">
    <property type="entry name" value="DUF4219"/>
    <property type="match status" value="1"/>
</dbReference>
<dbReference type="InterPro" id="IPR036875">
    <property type="entry name" value="Znf_CCHC_sf"/>
</dbReference>
<dbReference type="InterPro" id="IPR054722">
    <property type="entry name" value="PolX-like_BBD"/>
</dbReference>
<dbReference type="Pfam" id="PF00098">
    <property type="entry name" value="zf-CCHC"/>
    <property type="match status" value="1"/>
</dbReference>
<dbReference type="PROSITE" id="PS50158">
    <property type="entry name" value="ZF_CCHC"/>
    <property type="match status" value="1"/>
</dbReference>
<feature type="compositionally biased region" description="Polar residues" evidence="2">
    <location>
        <begin position="860"/>
        <end position="871"/>
    </location>
</feature>
<reference evidence="4 5" key="1">
    <citation type="journal article" date="2019" name="Nat. Plants">
        <title>Stout camphor tree genome fills gaps in understanding of flowering plant genome evolution.</title>
        <authorList>
            <person name="Chaw S.M."/>
            <person name="Liu Y.C."/>
            <person name="Wu Y.W."/>
            <person name="Wang H.Y."/>
            <person name="Lin C.I."/>
            <person name="Wu C.S."/>
            <person name="Ke H.M."/>
            <person name="Chang L.Y."/>
            <person name="Hsu C.Y."/>
            <person name="Yang H.T."/>
            <person name="Sudianto E."/>
            <person name="Hsu M.H."/>
            <person name="Wu K.P."/>
            <person name="Wang L.N."/>
            <person name="Leebens-Mack J.H."/>
            <person name="Tsai I.J."/>
        </authorList>
    </citation>
    <scope>NUCLEOTIDE SEQUENCE [LARGE SCALE GENOMIC DNA]</scope>
    <source>
        <strain evidence="5">cv. Chaw 1501</strain>
        <tissue evidence="4">Young leaves</tissue>
    </source>
</reference>
<dbReference type="SUPFAM" id="SSF57756">
    <property type="entry name" value="Retrovirus zinc finger-like domains"/>
    <property type="match status" value="1"/>
</dbReference>
<name>A0A3S3N8Q7_9MAGN</name>
<keyword evidence="1" id="KW-0479">Metal-binding</keyword>
<comment type="caution">
    <text evidence="4">The sequence shown here is derived from an EMBL/GenBank/DDBJ whole genome shotgun (WGS) entry which is preliminary data.</text>
</comment>
<feature type="region of interest" description="Disordered" evidence="2">
    <location>
        <begin position="580"/>
        <end position="611"/>
    </location>
</feature>
<feature type="compositionally biased region" description="Basic and acidic residues" evidence="2">
    <location>
        <begin position="593"/>
        <end position="611"/>
    </location>
</feature>
<dbReference type="InterPro" id="IPR001878">
    <property type="entry name" value="Znf_CCHC"/>
</dbReference>
<sequence>MSADRTVSGISIKLDGTNYPYWSHLMQNFLKGQKLWKYVAQQIPTPDSKADTFEEWEASVGKINSWIANSVDPSIGNQLAKFNYPKAAWDYLARLYTQSNAAHRYQLEWEIKTAAQGTDSIHDFFIKMTALWDQLALMEPTFKTTDDAHTFEVYRQQTRLVQFLMALLPDFEHVRGQLLCRSPLPFVDIALSELLAEEQTQLSLTKKKHVEPTHVLSANVSTPQHDRSFLSGTNDFCNYCKKKGHWKRDCPTRPQRPNNKTKHFGQQPHRGPMQSYPQRPYVANVTEDDSFVPPQMDLASQIQAMVDERMQQLFLASSTGSASQMATTPSASGSAMTISGPSGTFDTTWIFDSGASYHMTNDVSKLHNCYTPASSLTIHTADATPLPVSLIGSVSNKLISLTNVLCVPHLSINLISVSQLTSSGFLVSFSSTGCSVQDPRTGRQIGTGLSSVSTISPRSAPELGNRSFTSARIFTSARSSTPARIFTSARSFTPARIFTSASNRSIAKKRSGRRPVTQLGSSPKGVTAPSRRDKTPVQAGSHRPHQQIDGEGDENDSLADIRARDLVIQEKDELIRQLQQQLREQRATPVSPARRDRAHDEGSSSSRLDDCQIRERLDRQVKQMVQQNLELVGFTQGRLDARATNNLAHLRHFTQRMSVWGNVGHLNCRVFSSSLGDLPLNWFCALPEGSISSWRQLRDSFVERFQVHMVIPTSNADLLAIKMRWTETTTQFVRRFWTVYSQIEDANDEVAIMCFRQALLPGNELRKDLAQSLVVTVKALMARVNQFIEQEADEARAQQRRNDDQESDESQGYRTGGQDSDGSEGYETGEDSSSTTIFQARLANQPLHQELGASVIAPATMSTARLQNQPIRASRPR</sequence>
<proteinExistence type="predicted"/>
<dbReference type="GO" id="GO:0008270">
    <property type="term" value="F:zinc ion binding"/>
    <property type="evidence" value="ECO:0007669"/>
    <property type="project" value="UniProtKB-KW"/>
</dbReference>
<feature type="compositionally biased region" description="Polar residues" evidence="2">
    <location>
        <begin position="810"/>
        <end position="820"/>
    </location>
</feature>
<dbReference type="Pfam" id="PF03732">
    <property type="entry name" value="Retrotrans_gag"/>
    <property type="match status" value="1"/>
</dbReference>
<protein>
    <submittedName>
        <fullName evidence="4">Zinc finger, CCHC-type</fullName>
    </submittedName>
</protein>
<feature type="region of interest" description="Disordered" evidence="2">
    <location>
        <begin position="858"/>
        <end position="877"/>
    </location>
</feature>
<feature type="domain" description="CCHC-type" evidence="3">
    <location>
        <begin position="237"/>
        <end position="251"/>
    </location>
</feature>
<feature type="compositionally biased region" description="Polar residues" evidence="2">
    <location>
        <begin position="447"/>
        <end position="457"/>
    </location>
</feature>
<evidence type="ECO:0000313" key="5">
    <source>
        <dbReference type="Proteomes" id="UP000283530"/>
    </source>
</evidence>
<dbReference type="PANTHER" id="PTHR34222:SF100">
    <property type="entry name" value="CCHC-TYPE DOMAIN-CONTAINING PROTEIN"/>
    <property type="match status" value="1"/>
</dbReference>
<accession>A0A3S3N8Q7</accession>
<feature type="region of interest" description="Disordered" evidence="2">
    <location>
        <begin position="503"/>
        <end position="557"/>
    </location>
</feature>
<dbReference type="STRING" id="337451.A0A3S3N8Q7"/>
<dbReference type="EMBL" id="QPKB01000370">
    <property type="protein sequence ID" value="RWR97999.1"/>
    <property type="molecule type" value="Genomic_DNA"/>
</dbReference>
<dbReference type="OrthoDB" id="1706811at2759"/>